<dbReference type="EMBL" id="PP847201">
    <property type="protein sequence ID" value="XBY85712.1"/>
    <property type="molecule type" value="Genomic_DNA"/>
</dbReference>
<name>A0AAU7YDL7_9VIRU</name>
<organism evidence="1">
    <name type="scientific">Iridovirus sp</name>
    <dbReference type="NCBI Taxonomy" id="135728"/>
    <lineage>
        <taxon>Viruses</taxon>
        <taxon>Varidnaviria</taxon>
        <taxon>Bamfordvirae</taxon>
        <taxon>Nucleocytoviricota</taxon>
        <taxon>Megaviricetes</taxon>
        <taxon>Pimascovirales</taxon>
        <taxon>Pimascovirales incertae sedis</taxon>
        <taxon>Iridoviridae</taxon>
        <taxon>Betairidovirinae</taxon>
        <taxon>Iridovirus</taxon>
    </lineage>
</organism>
<evidence type="ECO:0000313" key="1">
    <source>
        <dbReference type="EMBL" id="XBY85712.1"/>
    </source>
</evidence>
<reference evidence="1" key="1">
    <citation type="submission" date="2024-05" db="EMBL/GenBank/DDBJ databases">
        <title>Complete genomes of an iridovirus, and two densoviruses identified in lab reared social spiders in California, USA.</title>
        <authorList>
            <person name="Millerwise S."/>
            <person name="Lund M.C."/>
            <person name="Schmidlin K."/>
            <person name="Kraberger S."/>
            <person name="Harrison J."/>
            <person name="Cease A."/>
            <person name="Pinter-Wollman N."/>
            <person name="Varsani A."/>
        </authorList>
    </citation>
    <scope>NUCLEOTIDE SEQUENCE</scope>
    <source>
        <strain evidence="1">SocP20</strain>
    </source>
</reference>
<protein>
    <submittedName>
        <fullName evidence="1">Uncharacterized protein</fullName>
    </submittedName>
</protein>
<accession>A0AAU7YDL7</accession>
<sequence>MGPNMIGILALNFKEFKISISGVVSYINISSLHFVILKAITINILPVFSKCSLKVIDLEISFKRI</sequence>
<proteinExistence type="predicted"/>